<sequence length="1176" mass="134956">MATLNDSTFREGQSTTRPPFFDGNDYAYWKTRMRIYLQALDYEIWEVVCDGPFLPLTKNEFGEDIPKPSREWNELEKRKASLNSKAMNALFCALDKKEFHRVSSCESANEIWHKLEVVYEGTNQVKESKISRFGSRKGHEEKKKSIALKASKCESDGESEPDDEELAMLARRFRKFFKKTGERRNFRNFKNQREKKEVITCYECKKPGHIRSECPLINKFKKKAMVVTWDDSEEDSSDEEGLQEVSNLVLIAIGGDDDLNENLGKFDPKSDVGIFLGYSTSSKAYRVYNKRTLVVEESMHVTFDESNPSSAEKGVANDDADGELQEESSKENQENAPQENQEDRQEEQTNMELEQQDGISQTLPKEWRYVSSHPKDVILGDPSRGVTTRSSLRNTCEHNAFISQIEPKSFEDAENDESWIMAMQEELNQFERNNVWELVPKPEHQSVIGTKWIFRNKMDESGVVVRNKARLVAQGYNQEEGIDFDETFAPVARLEAIRMLLAFACHKDFILFQMDVKSAFLNVYIMEEVYVKQPPGFENEKFSNHVYKLLKALYGLKQAPRAWYDRLKNFLLENDFSMGKADTTLFVKHKNQDILIVQIYVDDIIFGSTNELLCKEFSLCMSKEFEMSMMGELKYFLGLQIKQNEEEIFINQAKYVKDLLKRFGIDDSKTKNTPMSTTTKLDKDEKGKEVDIKMYRGMIGSLLYLTASRPDIMFSVCLCARFQSCPKESHLLAVKRIFRYLSGTIDIGLWYPRGTHIDLTCYSDADFAGYKVDRKSTSEPMESFLGAIGSPITIYRLAVLRRARTKHTAPRRSSPPRSPPQDFESLHFSDATSAQRFREKFMGKPVTPSFSLNISEFSDITVCGHSITQMLSHWKQALSIEEPIYENLVRVFYSNIEFPSTRRDELYTSVGGIRIAFNEPDLCSIMGITYGGLDLYTARKELSFSEFRHVDGVHNICRRRDLSDDICSLSFRSQLLPFQIRILHIILQHMVTPRQGHTDEVTRLDIGLLDSLIRRRHVSLSYTILCHMLSTPKVSNQSLPYGSIITRILKHFQVPIVELVFLETHKLEQESISAIGFFKKRGKWEKTTSSKNEDTLLAPEDDRMLNDVYSEDELPDFHLGARPRVPRRAAAPAAPAAPEAAASQDDEPTETVVPPAASAVLEDRFQQLLDRVDALS</sequence>
<accession>A0ACB8IKJ7</accession>
<gene>
    <name evidence="1" type="ORF">KPL71_023524</name>
</gene>
<dbReference type="EMBL" id="CM039177">
    <property type="protein sequence ID" value="KAH9697227.1"/>
    <property type="molecule type" value="Genomic_DNA"/>
</dbReference>
<keyword evidence="2" id="KW-1185">Reference proteome</keyword>
<dbReference type="Proteomes" id="UP000829398">
    <property type="component" value="Chromosome 8"/>
</dbReference>
<name>A0ACB8IKJ7_CITSI</name>
<proteinExistence type="predicted"/>
<evidence type="ECO:0000313" key="1">
    <source>
        <dbReference type="EMBL" id="KAH9697227.1"/>
    </source>
</evidence>
<evidence type="ECO:0000313" key="2">
    <source>
        <dbReference type="Proteomes" id="UP000829398"/>
    </source>
</evidence>
<comment type="caution">
    <text evidence="1">The sequence shown here is derived from an EMBL/GenBank/DDBJ whole genome shotgun (WGS) entry which is preliminary data.</text>
</comment>
<protein>
    <submittedName>
        <fullName evidence="1">Uncharacterized protein</fullName>
    </submittedName>
</protein>
<reference evidence="2" key="1">
    <citation type="journal article" date="2023" name="Hortic. Res.">
        <title>A chromosome-level phased genome enabling allele-level studies in sweet orange: a case study on citrus Huanglongbing tolerance.</title>
        <authorList>
            <person name="Wu B."/>
            <person name="Yu Q."/>
            <person name="Deng Z."/>
            <person name="Duan Y."/>
            <person name="Luo F."/>
            <person name="Gmitter F. Jr."/>
        </authorList>
    </citation>
    <scope>NUCLEOTIDE SEQUENCE [LARGE SCALE GENOMIC DNA]</scope>
    <source>
        <strain evidence="2">cv. Valencia</strain>
    </source>
</reference>
<organism evidence="1 2">
    <name type="scientific">Citrus sinensis</name>
    <name type="common">Sweet orange</name>
    <name type="synonym">Citrus aurantium var. sinensis</name>
    <dbReference type="NCBI Taxonomy" id="2711"/>
    <lineage>
        <taxon>Eukaryota</taxon>
        <taxon>Viridiplantae</taxon>
        <taxon>Streptophyta</taxon>
        <taxon>Embryophyta</taxon>
        <taxon>Tracheophyta</taxon>
        <taxon>Spermatophyta</taxon>
        <taxon>Magnoliopsida</taxon>
        <taxon>eudicotyledons</taxon>
        <taxon>Gunneridae</taxon>
        <taxon>Pentapetalae</taxon>
        <taxon>rosids</taxon>
        <taxon>malvids</taxon>
        <taxon>Sapindales</taxon>
        <taxon>Rutaceae</taxon>
        <taxon>Aurantioideae</taxon>
        <taxon>Citrus</taxon>
    </lineage>
</organism>